<evidence type="ECO:0000313" key="2">
    <source>
        <dbReference type="EMBL" id="VFJ13389.1"/>
    </source>
</evidence>
<dbReference type="EMBL" id="LR216287">
    <property type="protein sequence ID" value="VFJ13389.1"/>
    <property type="molecule type" value="Genomic_DNA"/>
</dbReference>
<sequence length="50" mass="5923">MMSYSHCSSSYTLGSFLTREEKIQLLKEYHQDLKKELQGIEEKIKELEIS</sequence>
<dbReference type="RefSeq" id="WP_172602116.1">
    <property type="nucleotide sequence ID" value="NZ_LR216287.1"/>
</dbReference>
<feature type="coiled-coil region" evidence="1">
    <location>
        <begin position="23"/>
        <end position="50"/>
    </location>
</feature>
<dbReference type="Proteomes" id="UP000294299">
    <property type="component" value="Chromosome NFRAN"/>
</dbReference>
<name>A0A484I6N5_9ARCH</name>
<reference evidence="2 3" key="1">
    <citation type="submission" date="2019-02" db="EMBL/GenBank/DDBJ databases">
        <authorList>
            <person name="Lehtovirta-Morley E L."/>
        </authorList>
    </citation>
    <scope>NUCLEOTIDE SEQUENCE [LARGE SCALE GENOMIC DNA]</scope>
    <source>
        <strain evidence="2">NFRAN1</strain>
    </source>
</reference>
<keyword evidence="3" id="KW-1185">Reference proteome</keyword>
<accession>A0A484I6N5</accession>
<evidence type="ECO:0008006" key="4">
    <source>
        <dbReference type="Google" id="ProtNLM"/>
    </source>
</evidence>
<organism evidence="2 3">
    <name type="scientific">Candidatus Nitrosocosmicus franklandianus</name>
    <dbReference type="NCBI Taxonomy" id="1798806"/>
    <lineage>
        <taxon>Archaea</taxon>
        <taxon>Nitrososphaerota</taxon>
        <taxon>Nitrososphaeria</taxon>
        <taxon>Nitrososphaerales</taxon>
        <taxon>Nitrososphaeraceae</taxon>
        <taxon>Candidatus Nitrosocosmicus</taxon>
    </lineage>
</organism>
<keyword evidence="1" id="KW-0175">Coiled coil</keyword>
<gene>
    <name evidence="2" type="ORF">NFRAN_1067</name>
</gene>
<dbReference type="KEGG" id="nfn:NFRAN_1067"/>
<evidence type="ECO:0000313" key="3">
    <source>
        <dbReference type="Proteomes" id="UP000294299"/>
    </source>
</evidence>
<dbReference type="AlphaFoldDB" id="A0A484I6N5"/>
<protein>
    <recommendedName>
        <fullName evidence="4">DUF5320 domain-containing protein</fullName>
    </recommendedName>
</protein>
<dbReference type="OrthoDB" id="8859at2157"/>
<evidence type="ECO:0000256" key="1">
    <source>
        <dbReference type="SAM" id="Coils"/>
    </source>
</evidence>
<dbReference type="GeneID" id="55648739"/>
<proteinExistence type="predicted"/>